<evidence type="ECO:0000256" key="2">
    <source>
        <dbReference type="ARBA" id="ARBA00023125"/>
    </source>
</evidence>
<dbReference type="EMBL" id="CP073100">
    <property type="protein sequence ID" value="QUE53175.1"/>
    <property type="molecule type" value="Genomic_DNA"/>
</dbReference>
<name>A0A975J342_9BACT</name>
<dbReference type="GO" id="GO:0003677">
    <property type="term" value="F:DNA binding"/>
    <property type="evidence" value="ECO:0007669"/>
    <property type="project" value="UniProtKB-KW"/>
</dbReference>
<dbReference type="CDD" id="cd06170">
    <property type="entry name" value="LuxR_C_like"/>
    <property type="match status" value="1"/>
</dbReference>
<reference evidence="6" key="1">
    <citation type="submission" date="2021-04" db="EMBL/GenBank/DDBJ databases">
        <title>Luteolibacter sp. 32A isolated from the skin of an Anderson's salamander (Ambystoma andersonii).</title>
        <authorList>
            <person name="Spergser J."/>
            <person name="Busse H.-J."/>
        </authorList>
    </citation>
    <scope>NUCLEOTIDE SEQUENCE</scope>
    <source>
        <strain evidence="6">32A</strain>
    </source>
</reference>
<dbReference type="PROSITE" id="PS50043">
    <property type="entry name" value="HTH_LUXR_2"/>
    <property type="match status" value="1"/>
</dbReference>
<dbReference type="Proteomes" id="UP000676169">
    <property type="component" value="Chromosome"/>
</dbReference>
<evidence type="ECO:0000256" key="1">
    <source>
        <dbReference type="ARBA" id="ARBA00022553"/>
    </source>
</evidence>
<dbReference type="PRINTS" id="PR00038">
    <property type="entry name" value="HTHLUXR"/>
</dbReference>
<dbReference type="InterPro" id="IPR058245">
    <property type="entry name" value="NreC/VraR/RcsB-like_REC"/>
</dbReference>
<dbReference type="PROSITE" id="PS50110">
    <property type="entry name" value="RESPONSE_REGULATORY"/>
    <property type="match status" value="1"/>
</dbReference>
<dbReference type="Gene3D" id="3.40.50.2300">
    <property type="match status" value="1"/>
</dbReference>
<organism evidence="6 7">
    <name type="scientific">Luteolibacter ambystomatis</name>
    <dbReference type="NCBI Taxonomy" id="2824561"/>
    <lineage>
        <taxon>Bacteria</taxon>
        <taxon>Pseudomonadati</taxon>
        <taxon>Verrucomicrobiota</taxon>
        <taxon>Verrucomicrobiia</taxon>
        <taxon>Verrucomicrobiales</taxon>
        <taxon>Verrucomicrobiaceae</taxon>
        <taxon>Luteolibacter</taxon>
    </lineage>
</organism>
<keyword evidence="7" id="KW-1185">Reference proteome</keyword>
<dbReference type="InterPro" id="IPR016032">
    <property type="entry name" value="Sig_transdc_resp-reg_C-effctor"/>
</dbReference>
<dbReference type="GO" id="GO:0000160">
    <property type="term" value="P:phosphorelay signal transduction system"/>
    <property type="evidence" value="ECO:0007669"/>
    <property type="project" value="InterPro"/>
</dbReference>
<dbReference type="SMART" id="SM00421">
    <property type="entry name" value="HTH_LUXR"/>
    <property type="match status" value="1"/>
</dbReference>
<evidence type="ECO:0000313" key="7">
    <source>
        <dbReference type="Proteomes" id="UP000676169"/>
    </source>
</evidence>
<sequence length="211" mass="23485">MPFKITIVEDSHVIRSCLAQLVNTLQRCECAGDFANAGEALAAASSLSPDLVLIDIHLPDRSGIEHTARLKDLLPELRILMLTLFDEQDKISDAFNAGATGYSLKRGSPRKIKKAIEEILPGEVPMTSAIASKVVESIRSSSKKRMADEPDLSRRETEVLGWVTKGYSNKEIAKELGLSPDTVHWHLKQIYEKLRVKSRTQAALKFTDMKR</sequence>
<evidence type="ECO:0000256" key="3">
    <source>
        <dbReference type="PROSITE-ProRule" id="PRU00169"/>
    </source>
</evidence>
<dbReference type="InterPro" id="IPR001789">
    <property type="entry name" value="Sig_transdc_resp-reg_receiver"/>
</dbReference>
<proteinExistence type="predicted"/>
<evidence type="ECO:0000313" key="6">
    <source>
        <dbReference type="EMBL" id="QUE53175.1"/>
    </source>
</evidence>
<keyword evidence="1 3" id="KW-0597">Phosphoprotein</keyword>
<feature type="domain" description="Response regulatory" evidence="5">
    <location>
        <begin position="4"/>
        <end position="120"/>
    </location>
</feature>
<protein>
    <submittedName>
        <fullName evidence="6">Response regulator transcription factor</fullName>
    </submittedName>
</protein>
<feature type="modified residue" description="4-aspartylphosphate" evidence="3">
    <location>
        <position position="55"/>
    </location>
</feature>
<dbReference type="InterPro" id="IPR011006">
    <property type="entry name" value="CheY-like_superfamily"/>
</dbReference>
<keyword evidence="2" id="KW-0238">DNA-binding</keyword>
<dbReference type="GO" id="GO:0006355">
    <property type="term" value="P:regulation of DNA-templated transcription"/>
    <property type="evidence" value="ECO:0007669"/>
    <property type="project" value="InterPro"/>
</dbReference>
<feature type="domain" description="HTH luxR-type" evidence="4">
    <location>
        <begin position="145"/>
        <end position="210"/>
    </location>
</feature>
<dbReference type="PANTHER" id="PTHR43214:SF37">
    <property type="entry name" value="TRANSCRIPTIONAL REGULATORY PROTEIN YDFI"/>
    <property type="match status" value="1"/>
</dbReference>
<gene>
    <name evidence="6" type="ORF">KBB96_09805</name>
</gene>
<dbReference type="InterPro" id="IPR000792">
    <property type="entry name" value="Tscrpt_reg_LuxR_C"/>
</dbReference>
<dbReference type="PANTHER" id="PTHR43214">
    <property type="entry name" value="TWO-COMPONENT RESPONSE REGULATOR"/>
    <property type="match status" value="1"/>
</dbReference>
<dbReference type="SUPFAM" id="SSF46894">
    <property type="entry name" value="C-terminal effector domain of the bipartite response regulators"/>
    <property type="match status" value="1"/>
</dbReference>
<evidence type="ECO:0000259" key="5">
    <source>
        <dbReference type="PROSITE" id="PS50110"/>
    </source>
</evidence>
<dbReference type="AlphaFoldDB" id="A0A975J342"/>
<evidence type="ECO:0000259" key="4">
    <source>
        <dbReference type="PROSITE" id="PS50043"/>
    </source>
</evidence>
<dbReference type="CDD" id="cd17535">
    <property type="entry name" value="REC_NarL-like"/>
    <property type="match status" value="1"/>
</dbReference>
<dbReference type="Pfam" id="PF00072">
    <property type="entry name" value="Response_reg"/>
    <property type="match status" value="1"/>
</dbReference>
<dbReference type="SUPFAM" id="SSF52172">
    <property type="entry name" value="CheY-like"/>
    <property type="match status" value="1"/>
</dbReference>
<accession>A0A975J342</accession>
<dbReference type="KEGG" id="lamb:KBB96_09805"/>
<dbReference type="SMART" id="SM00448">
    <property type="entry name" value="REC"/>
    <property type="match status" value="1"/>
</dbReference>
<dbReference type="InterPro" id="IPR039420">
    <property type="entry name" value="WalR-like"/>
</dbReference>
<dbReference type="RefSeq" id="WP_211634519.1">
    <property type="nucleotide sequence ID" value="NZ_CP073100.1"/>
</dbReference>
<dbReference type="Pfam" id="PF00196">
    <property type="entry name" value="GerE"/>
    <property type="match status" value="1"/>
</dbReference>